<evidence type="ECO:0000313" key="2">
    <source>
        <dbReference type="Proteomes" id="UP001482620"/>
    </source>
</evidence>
<accession>A0ABV0TGV4</accession>
<reference evidence="1 2" key="1">
    <citation type="submission" date="2021-06" db="EMBL/GenBank/DDBJ databases">
        <authorList>
            <person name="Palmer J.M."/>
        </authorList>
    </citation>
    <scope>NUCLEOTIDE SEQUENCE [LARGE SCALE GENOMIC DNA]</scope>
    <source>
        <strain evidence="2">if_2019</strain>
        <tissue evidence="1">Muscle</tissue>
    </source>
</reference>
<dbReference type="EMBL" id="JAHRIQ010028600">
    <property type="protein sequence ID" value="MEQ2230767.1"/>
    <property type="molecule type" value="Genomic_DNA"/>
</dbReference>
<organism evidence="1 2">
    <name type="scientific">Ilyodon furcidens</name>
    <name type="common">goldbreast splitfin</name>
    <dbReference type="NCBI Taxonomy" id="33524"/>
    <lineage>
        <taxon>Eukaryota</taxon>
        <taxon>Metazoa</taxon>
        <taxon>Chordata</taxon>
        <taxon>Craniata</taxon>
        <taxon>Vertebrata</taxon>
        <taxon>Euteleostomi</taxon>
        <taxon>Actinopterygii</taxon>
        <taxon>Neopterygii</taxon>
        <taxon>Teleostei</taxon>
        <taxon>Neoteleostei</taxon>
        <taxon>Acanthomorphata</taxon>
        <taxon>Ovalentaria</taxon>
        <taxon>Atherinomorphae</taxon>
        <taxon>Cyprinodontiformes</taxon>
        <taxon>Goodeidae</taxon>
        <taxon>Ilyodon</taxon>
    </lineage>
</organism>
<evidence type="ECO:0000313" key="1">
    <source>
        <dbReference type="EMBL" id="MEQ2230767.1"/>
    </source>
</evidence>
<proteinExistence type="predicted"/>
<keyword evidence="2" id="KW-1185">Reference proteome</keyword>
<gene>
    <name evidence="1" type="ORF">ILYODFUR_032811</name>
</gene>
<protein>
    <submittedName>
        <fullName evidence="1">Uncharacterized protein</fullName>
    </submittedName>
</protein>
<dbReference type="Proteomes" id="UP001482620">
    <property type="component" value="Unassembled WGS sequence"/>
</dbReference>
<name>A0ABV0TGV4_9TELE</name>
<sequence length="124" mass="14361">MEVCRDLSVRRSVKVPPQHFKQALAIRQIASPLTLQYVSYTEGIDELKVSRYIQVLIKSMYQTFSIKQSLQFSVPEFLQLIEAMHCFLYSDKASFTAGQLAEKRLLTFSLALRLINSAIFTYFR</sequence>
<comment type="caution">
    <text evidence="1">The sequence shown here is derived from an EMBL/GenBank/DDBJ whole genome shotgun (WGS) entry which is preliminary data.</text>
</comment>